<reference evidence="2" key="1">
    <citation type="submission" date="2019-06" db="EMBL/GenBank/DDBJ databases">
        <authorList>
            <consortium name="Wellcome Sanger Institute Data Sharing"/>
        </authorList>
    </citation>
    <scope>NUCLEOTIDE SEQUENCE [LARGE SCALE GENOMIC DNA]</scope>
</reference>
<dbReference type="SUPFAM" id="SSF57567">
    <property type="entry name" value="Serine protease inhibitors"/>
    <property type="match status" value="1"/>
</dbReference>
<dbReference type="Ensembl" id="ENSSFAT00005018578.1">
    <property type="protein sequence ID" value="ENSSFAP00005017853.1"/>
    <property type="gene ID" value="ENSSFAG00005009456.1"/>
</dbReference>
<reference evidence="2" key="2">
    <citation type="submission" date="2025-08" db="UniProtKB">
        <authorList>
            <consortium name="Ensembl"/>
        </authorList>
    </citation>
    <scope>IDENTIFICATION</scope>
</reference>
<dbReference type="Proteomes" id="UP000472267">
    <property type="component" value="Chromosome 3"/>
</dbReference>
<dbReference type="AlphaFoldDB" id="A0A672GGA7"/>
<reference evidence="2" key="3">
    <citation type="submission" date="2025-09" db="UniProtKB">
        <authorList>
            <consortium name="Ensembl"/>
        </authorList>
    </citation>
    <scope>IDENTIFICATION</scope>
</reference>
<dbReference type="Pfam" id="PF01826">
    <property type="entry name" value="TIL"/>
    <property type="match status" value="1"/>
</dbReference>
<sequence>WKRHLTAFLGVSLMGGFGSMKSRAHWRYYVLVAGKCLMILLKNWRKSLGIGDRECGPACIPTCQEPSSASCTGPCISGCFCKPGFVFKGRRCVPLGEMWLS</sequence>
<keyword evidence="3" id="KW-1185">Reference proteome</keyword>
<protein>
    <recommendedName>
        <fullName evidence="1">TIL domain-containing protein</fullName>
    </recommendedName>
</protein>
<dbReference type="Gene3D" id="2.10.25.10">
    <property type="entry name" value="Laminin"/>
    <property type="match status" value="1"/>
</dbReference>
<dbReference type="CDD" id="cd19941">
    <property type="entry name" value="TIL"/>
    <property type="match status" value="1"/>
</dbReference>
<name>A0A672GGA7_SALFA</name>
<evidence type="ECO:0000259" key="1">
    <source>
        <dbReference type="Pfam" id="PF01826"/>
    </source>
</evidence>
<evidence type="ECO:0000313" key="2">
    <source>
        <dbReference type="Ensembl" id="ENSSFAP00005017853.1"/>
    </source>
</evidence>
<accession>A0A672GGA7</accession>
<proteinExistence type="predicted"/>
<feature type="domain" description="TIL" evidence="1">
    <location>
        <begin position="54"/>
        <end position="95"/>
    </location>
</feature>
<dbReference type="InterPro" id="IPR002919">
    <property type="entry name" value="TIL_dom"/>
</dbReference>
<evidence type="ECO:0000313" key="3">
    <source>
        <dbReference type="Proteomes" id="UP000472267"/>
    </source>
</evidence>
<dbReference type="InParanoid" id="A0A672GGA7"/>
<organism evidence="2 3">
    <name type="scientific">Salarias fasciatus</name>
    <name type="common">Jewelled blenny</name>
    <name type="synonym">Blennius fasciatus</name>
    <dbReference type="NCBI Taxonomy" id="181472"/>
    <lineage>
        <taxon>Eukaryota</taxon>
        <taxon>Metazoa</taxon>
        <taxon>Chordata</taxon>
        <taxon>Craniata</taxon>
        <taxon>Vertebrata</taxon>
        <taxon>Euteleostomi</taxon>
        <taxon>Actinopterygii</taxon>
        <taxon>Neopterygii</taxon>
        <taxon>Teleostei</taxon>
        <taxon>Neoteleostei</taxon>
        <taxon>Acanthomorphata</taxon>
        <taxon>Ovalentaria</taxon>
        <taxon>Blenniimorphae</taxon>
        <taxon>Blenniiformes</taxon>
        <taxon>Blennioidei</taxon>
        <taxon>Blenniidae</taxon>
        <taxon>Salariinae</taxon>
        <taxon>Salarias</taxon>
    </lineage>
</organism>
<dbReference type="InterPro" id="IPR036084">
    <property type="entry name" value="Ser_inhib-like_sf"/>
</dbReference>